<accession>A0A511N621</accession>
<dbReference type="InterPro" id="IPR011152">
    <property type="entry name" value="Pesterase_MJ0912"/>
</dbReference>
<dbReference type="AlphaFoldDB" id="A0A511N621"/>
<dbReference type="PIRSF" id="PIRSF000883">
    <property type="entry name" value="Pesterase_MJ0912"/>
    <property type="match status" value="1"/>
</dbReference>
<dbReference type="Gene3D" id="3.60.21.10">
    <property type="match status" value="1"/>
</dbReference>
<evidence type="ECO:0000259" key="2">
    <source>
        <dbReference type="Pfam" id="PF12850"/>
    </source>
</evidence>
<keyword evidence="4" id="KW-1185">Reference proteome</keyword>
<feature type="domain" description="Calcineurin-like phosphoesterase" evidence="2">
    <location>
        <begin position="1"/>
        <end position="195"/>
    </location>
</feature>
<dbReference type="InterPro" id="IPR029052">
    <property type="entry name" value="Metallo-depent_PP-like"/>
</dbReference>
<organism evidence="3 4">
    <name type="scientific">Deinococcus cellulosilyticus (strain DSM 18568 / NBRC 106333 / KACC 11606 / 5516J-15)</name>
    <dbReference type="NCBI Taxonomy" id="1223518"/>
    <lineage>
        <taxon>Bacteria</taxon>
        <taxon>Thermotogati</taxon>
        <taxon>Deinococcota</taxon>
        <taxon>Deinococci</taxon>
        <taxon>Deinococcales</taxon>
        <taxon>Deinococcaceae</taxon>
        <taxon>Deinococcus</taxon>
    </lineage>
</organism>
<evidence type="ECO:0000256" key="1">
    <source>
        <dbReference type="ARBA" id="ARBA00008950"/>
    </source>
</evidence>
<comment type="similarity">
    <text evidence="1">Belongs to the metallophosphoesterase superfamily. YfcE family.</text>
</comment>
<gene>
    <name evidence="3" type="ORF">DC3_39190</name>
</gene>
<dbReference type="SUPFAM" id="SSF56300">
    <property type="entry name" value="Metallo-dependent phosphatases"/>
    <property type="match status" value="1"/>
</dbReference>
<dbReference type="InterPro" id="IPR050126">
    <property type="entry name" value="Ap4A_hydrolase"/>
</dbReference>
<evidence type="ECO:0000313" key="3">
    <source>
        <dbReference type="EMBL" id="GEM48284.1"/>
    </source>
</evidence>
<dbReference type="Proteomes" id="UP000321306">
    <property type="component" value="Unassembled WGS sequence"/>
</dbReference>
<dbReference type="PANTHER" id="PTHR42850">
    <property type="entry name" value="METALLOPHOSPHOESTERASE"/>
    <property type="match status" value="1"/>
</dbReference>
<dbReference type="GO" id="GO:0016791">
    <property type="term" value="F:phosphatase activity"/>
    <property type="evidence" value="ECO:0007669"/>
    <property type="project" value="TreeGrafter"/>
</dbReference>
<dbReference type="RefSeq" id="WP_146887232.1">
    <property type="nucleotide sequence ID" value="NZ_BJXB01000019.1"/>
</dbReference>
<proteinExistence type="inferred from homology"/>
<dbReference type="EMBL" id="BJXB01000019">
    <property type="protein sequence ID" value="GEM48284.1"/>
    <property type="molecule type" value="Genomic_DNA"/>
</dbReference>
<name>A0A511N621_DEIC1</name>
<dbReference type="OrthoDB" id="9800565at2"/>
<evidence type="ECO:0000313" key="4">
    <source>
        <dbReference type="Proteomes" id="UP000321306"/>
    </source>
</evidence>
<dbReference type="GO" id="GO:0005737">
    <property type="term" value="C:cytoplasm"/>
    <property type="evidence" value="ECO:0007669"/>
    <property type="project" value="TreeGrafter"/>
</dbReference>
<dbReference type="CDD" id="cd00838">
    <property type="entry name" value="MPP_superfamily"/>
    <property type="match status" value="1"/>
</dbReference>
<dbReference type="PANTHER" id="PTHR42850:SF2">
    <property type="entry name" value="BLL5683 PROTEIN"/>
    <property type="match status" value="1"/>
</dbReference>
<reference evidence="3 4" key="1">
    <citation type="submission" date="2019-07" db="EMBL/GenBank/DDBJ databases">
        <title>Whole genome shotgun sequence of Deinococcus cellulosilyticus NBRC 106333.</title>
        <authorList>
            <person name="Hosoyama A."/>
            <person name="Uohara A."/>
            <person name="Ohji S."/>
            <person name="Ichikawa N."/>
        </authorList>
    </citation>
    <scope>NUCLEOTIDE SEQUENCE [LARGE SCALE GENOMIC DNA]</scope>
    <source>
        <strain evidence="3 4">NBRC 106333</strain>
    </source>
</reference>
<protein>
    <submittedName>
        <fullName evidence="3">Metallophosphoesterase</fullName>
    </submittedName>
</protein>
<sequence length="236" mass="25924">MKLAFISDIHANIHALQAAWRVIQDSRVDQVISLGDLVGYGASPAECIEFVRNHSITCGLGSSDLRVSFEGVAKAERRKGISEEVLEWTRGVLSKEDKLYLQSFSPTGRLMTPYGRLRYCHGSPLSPEGRLDLSQGSKTLEDLLTSLNCKILVCGGSHIPMVRELRNGGYVVDPGSVGLTLNREPGADVCIMDIGEQEVKIKMHKVVYDFHAAAFDILAWNLPPVLVQVIQTGKFS</sequence>
<dbReference type="InterPro" id="IPR024654">
    <property type="entry name" value="Calcineurin-like_PHP_lpxH"/>
</dbReference>
<dbReference type="Pfam" id="PF12850">
    <property type="entry name" value="Metallophos_2"/>
    <property type="match status" value="1"/>
</dbReference>
<comment type="caution">
    <text evidence="3">The sequence shown here is derived from an EMBL/GenBank/DDBJ whole genome shotgun (WGS) entry which is preliminary data.</text>
</comment>